<name>A0A4C1X3J5_EUMVA</name>
<gene>
    <name evidence="1" type="ORF">EVAR_91467_1</name>
</gene>
<reference evidence="1 2" key="1">
    <citation type="journal article" date="2019" name="Commun. Biol.">
        <title>The bagworm genome reveals a unique fibroin gene that provides high tensile strength.</title>
        <authorList>
            <person name="Kono N."/>
            <person name="Nakamura H."/>
            <person name="Ohtoshi R."/>
            <person name="Tomita M."/>
            <person name="Numata K."/>
            <person name="Arakawa K."/>
        </authorList>
    </citation>
    <scope>NUCLEOTIDE SEQUENCE [LARGE SCALE GENOMIC DNA]</scope>
</reference>
<dbReference type="EMBL" id="BGZK01000701">
    <property type="protein sequence ID" value="GBP56815.1"/>
    <property type="molecule type" value="Genomic_DNA"/>
</dbReference>
<dbReference type="AlphaFoldDB" id="A0A4C1X3J5"/>
<sequence>MEDDRKYSTEFHIQYIRRRPTRAAKTPAPISIRGIDSGVLERGAPEDDPVIASGDRKRKRKVNSSYPFYNNIPSLLPGVNLVCLVSPPLFLRVPHSH</sequence>
<accession>A0A4C1X3J5</accession>
<evidence type="ECO:0000313" key="2">
    <source>
        <dbReference type="Proteomes" id="UP000299102"/>
    </source>
</evidence>
<evidence type="ECO:0000313" key="1">
    <source>
        <dbReference type="EMBL" id="GBP56815.1"/>
    </source>
</evidence>
<protein>
    <submittedName>
        <fullName evidence="1">Uncharacterized protein</fullName>
    </submittedName>
</protein>
<keyword evidence="2" id="KW-1185">Reference proteome</keyword>
<dbReference type="Proteomes" id="UP000299102">
    <property type="component" value="Unassembled WGS sequence"/>
</dbReference>
<proteinExistence type="predicted"/>
<organism evidence="1 2">
    <name type="scientific">Eumeta variegata</name>
    <name type="common">Bagworm moth</name>
    <name type="synonym">Eumeta japonica</name>
    <dbReference type="NCBI Taxonomy" id="151549"/>
    <lineage>
        <taxon>Eukaryota</taxon>
        <taxon>Metazoa</taxon>
        <taxon>Ecdysozoa</taxon>
        <taxon>Arthropoda</taxon>
        <taxon>Hexapoda</taxon>
        <taxon>Insecta</taxon>
        <taxon>Pterygota</taxon>
        <taxon>Neoptera</taxon>
        <taxon>Endopterygota</taxon>
        <taxon>Lepidoptera</taxon>
        <taxon>Glossata</taxon>
        <taxon>Ditrysia</taxon>
        <taxon>Tineoidea</taxon>
        <taxon>Psychidae</taxon>
        <taxon>Oiketicinae</taxon>
        <taxon>Eumeta</taxon>
    </lineage>
</organism>
<comment type="caution">
    <text evidence="1">The sequence shown here is derived from an EMBL/GenBank/DDBJ whole genome shotgun (WGS) entry which is preliminary data.</text>
</comment>